<dbReference type="AlphaFoldDB" id="A0A7C3C8B0"/>
<reference evidence="2" key="1">
    <citation type="journal article" date="2020" name="mSystems">
        <title>Genome- and Community-Level Interaction Insights into Carbon Utilization and Element Cycling Functions of Hydrothermarchaeota in Hydrothermal Sediment.</title>
        <authorList>
            <person name="Zhou Z."/>
            <person name="Liu Y."/>
            <person name="Xu W."/>
            <person name="Pan J."/>
            <person name="Luo Z.H."/>
            <person name="Li M."/>
        </authorList>
    </citation>
    <scope>NUCLEOTIDE SEQUENCE [LARGE SCALE GENOMIC DNA]</scope>
    <source>
        <strain evidence="2">HyVt-489</strain>
    </source>
</reference>
<accession>A0A7C3C8B0</accession>
<gene>
    <name evidence="2" type="ORF">ENJ46_00935</name>
</gene>
<dbReference type="Proteomes" id="UP000886042">
    <property type="component" value="Unassembled WGS sequence"/>
</dbReference>
<keyword evidence="1" id="KW-0732">Signal</keyword>
<dbReference type="Pfam" id="PF06347">
    <property type="entry name" value="SH3_4"/>
    <property type="match status" value="2"/>
</dbReference>
<dbReference type="InterPro" id="IPR010466">
    <property type="entry name" value="DUF1058"/>
</dbReference>
<sequence>MRASIWGVSLLICGLNISIAQAQSRPTIHMPKAKPSTARLVEDVPSPDVNLTHAYVRMKASDTPSGYTVPRYVSLKYAASNGRTGPSRSHPVAWRYTRKGLPMIVVAETELWRKVRDINGDESWMDRRLLDGTHTVLARTELVLRAKAQSDSAKRALVSKGALLVLDGCFNSGWCRVRDQKGRITGYAPQSLLWGAEPL</sequence>
<evidence type="ECO:0008006" key="3">
    <source>
        <dbReference type="Google" id="ProtNLM"/>
    </source>
</evidence>
<name>A0A7C3C8B0_9PROT</name>
<comment type="caution">
    <text evidence="2">The sequence shown here is derived from an EMBL/GenBank/DDBJ whole genome shotgun (WGS) entry which is preliminary data.</text>
</comment>
<organism evidence="2">
    <name type="scientific">Hellea balneolensis</name>
    <dbReference type="NCBI Taxonomy" id="287478"/>
    <lineage>
        <taxon>Bacteria</taxon>
        <taxon>Pseudomonadati</taxon>
        <taxon>Pseudomonadota</taxon>
        <taxon>Alphaproteobacteria</taxon>
        <taxon>Maricaulales</taxon>
        <taxon>Robiginitomaculaceae</taxon>
        <taxon>Hellea</taxon>
    </lineage>
</organism>
<feature type="chain" id="PRO_5027899450" description="SH3 domain-containing protein" evidence="1">
    <location>
        <begin position="23"/>
        <end position="199"/>
    </location>
</feature>
<proteinExistence type="predicted"/>
<dbReference type="EMBL" id="DRMN01000065">
    <property type="protein sequence ID" value="HFB54461.1"/>
    <property type="molecule type" value="Genomic_DNA"/>
</dbReference>
<evidence type="ECO:0000313" key="2">
    <source>
        <dbReference type="EMBL" id="HFB54461.1"/>
    </source>
</evidence>
<protein>
    <recommendedName>
        <fullName evidence="3">SH3 domain-containing protein</fullName>
    </recommendedName>
</protein>
<evidence type="ECO:0000256" key="1">
    <source>
        <dbReference type="SAM" id="SignalP"/>
    </source>
</evidence>
<feature type="signal peptide" evidence="1">
    <location>
        <begin position="1"/>
        <end position="22"/>
    </location>
</feature>